<dbReference type="InterPro" id="IPR011044">
    <property type="entry name" value="Quino_amine_DH_bsu"/>
</dbReference>
<protein>
    <submittedName>
        <fullName evidence="1">6-bladed beta-propeller</fullName>
    </submittedName>
</protein>
<accession>A0A6M1T181</accession>
<dbReference type="PROSITE" id="PS51257">
    <property type="entry name" value="PROKAR_LIPOPROTEIN"/>
    <property type="match status" value="1"/>
</dbReference>
<proteinExistence type="predicted"/>
<dbReference type="InterPro" id="IPR011042">
    <property type="entry name" value="6-blade_b-propeller_TolB-like"/>
</dbReference>
<dbReference type="Pfam" id="PF17170">
    <property type="entry name" value="DUF5128"/>
    <property type="match status" value="1"/>
</dbReference>
<dbReference type="SUPFAM" id="SSF50969">
    <property type="entry name" value="YVTN repeat-like/Quinoprotein amine dehydrogenase"/>
    <property type="match status" value="1"/>
</dbReference>
<keyword evidence="2" id="KW-1185">Reference proteome</keyword>
<organism evidence="1 2">
    <name type="scientific">Fodinibius halophilus</name>
    <dbReference type="NCBI Taxonomy" id="1736908"/>
    <lineage>
        <taxon>Bacteria</taxon>
        <taxon>Pseudomonadati</taxon>
        <taxon>Balneolota</taxon>
        <taxon>Balneolia</taxon>
        <taxon>Balneolales</taxon>
        <taxon>Balneolaceae</taxon>
        <taxon>Fodinibius</taxon>
    </lineage>
</organism>
<sequence>MNFRISTALLLTAIFVTLSLTSCNEKEDGSKGTEITKNEKGEILTPEQRKWKKGAIGEEISLHDEVRDSLLRGMSIEVFGNQLYVSDFGDMRLKKFTRDGKYIGSYGKEGRGPGEFQQLMDFDQRGDSIYVLDSRKMELMFFDKKSSSFITSHKVKSHPYRFATLGNRFVIERSMEEKLFSSTDLQGNIQHQFGQFIESQTQNGLSVSGNIETISDTGFVFSPSYASYLYYFNKEGEQTKVVRTVDRIPFQKPVKEKSGNMNITKPPTVKVYSRALSTEDNLLLILQRFAKESDALPTSFIDVYHLDTGQYRYSIELPLSVRDVELTRDRLYMLDSETSYVKAFDYKAN</sequence>
<dbReference type="EMBL" id="JAALLS010000005">
    <property type="protein sequence ID" value="NGP87737.1"/>
    <property type="molecule type" value="Genomic_DNA"/>
</dbReference>
<evidence type="ECO:0000313" key="2">
    <source>
        <dbReference type="Proteomes" id="UP000479132"/>
    </source>
</evidence>
<evidence type="ECO:0000313" key="1">
    <source>
        <dbReference type="EMBL" id="NGP87737.1"/>
    </source>
</evidence>
<reference evidence="1 2" key="1">
    <citation type="submission" date="2020-02" db="EMBL/GenBank/DDBJ databases">
        <title>Aliifodinibius halophilus 2W32, complete genome.</title>
        <authorList>
            <person name="Li Y."/>
            <person name="Wu S."/>
        </authorList>
    </citation>
    <scope>NUCLEOTIDE SEQUENCE [LARGE SCALE GENOMIC DNA]</scope>
    <source>
        <strain evidence="1 2">2W32</strain>
    </source>
</reference>
<dbReference type="RefSeq" id="WP_165266772.1">
    <property type="nucleotide sequence ID" value="NZ_JAALLS010000005.1"/>
</dbReference>
<comment type="caution">
    <text evidence="1">The sequence shown here is derived from an EMBL/GenBank/DDBJ whole genome shotgun (WGS) entry which is preliminary data.</text>
</comment>
<dbReference type="Gene3D" id="2.120.10.30">
    <property type="entry name" value="TolB, C-terminal domain"/>
    <property type="match status" value="1"/>
</dbReference>
<dbReference type="AlphaFoldDB" id="A0A6M1T181"/>
<gene>
    <name evidence="1" type="ORF">G3569_05170</name>
</gene>
<name>A0A6M1T181_9BACT</name>
<dbReference type="Proteomes" id="UP000479132">
    <property type="component" value="Unassembled WGS sequence"/>
</dbReference>